<evidence type="ECO:0000256" key="1">
    <source>
        <dbReference type="ARBA" id="ARBA00022737"/>
    </source>
</evidence>
<dbReference type="GO" id="GO:0019900">
    <property type="term" value="F:kinase binding"/>
    <property type="evidence" value="ECO:0007669"/>
    <property type="project" value="UniProtKB-UniRule"/>
</dbReference>
<dbReference type="OrthoDB" id="676229at2759"/>
<dbReference type="Proteomes" id="UP001055439">
    <property type="component" value="Chromosome 4"/>
</dbReference>
<keyword evidence="1 3" id="KW-0677">Repeat</keyword>
<protein>
    <recommendedName>
        <fullName evidence="3">Calcineurin B-like protein</fullName>
    </recommendedName>
</protein>
<dbReference type="AlphaFoldDB" id="A0A9E7JZ77"/>
<dbReference type="InterPro" id="IPR002048">
    <property type="entry name" value="EF_hand_dom"/>
</dbReference>
<evidence type="ECO:0000256" key="2">
    <source>
        <dbReference type="ARBA" id="ARBA00023774"/>
    </source>
</evidence>
<evidence type="ECO:0000313" key="6">
    <source>
        <dbReference type="Proteomes" id="UP001055439"/>
    </source>
</evidence>
<accession>A0A9E7JZ77</accession>
<feature type="domain" description="EF-hand" evidence="4">
    <location>
        <begin position="19"/>
        <end position="46"/>
    </location>
</feature>
<dbReference type="GO" id="GO:0019722">
    <property type="term" value="P:calcium-mediated signaling"/>
    <property type="evidence" value="ECO:0007669"/>
    <property type="project" value="UniProtKB-UniRule"/>
</dbReference>
<comment type="function">
    <text evidence="3">Acts as a calcium sensor. CBL proteins interact with CIPK serine-threonine protein kinases. Binding of a CBL protein to the regulatory NAF domain of a CIPK protein lead to the activation of the kinase in a calcium-dependent manner.</text>
</comment>
<organism evidence="5 6">
    <name type="scientific">Musa troglodytarum</name>
    <name type="common">fe'i banana</name>
    <dbReference type="NCBI Taxonomy" id="320322"/>
    <lineage>
        <taxon>Eukaryota</taxon>
        <taxon>Viridiplantae</taxon>
        <taxon>Streptophyta</taxon>
        <taxon>Embryophyta</taxon>
        <taxon>Tracheophyta</taxon>
        <taxon>Spermatophyta</taxon>
        <taxon>Magnoliopsida</taxon>
        <taxon>Liliopsida</taxon>
        <taxon>Zingiberales</taxon>
        <taxon>Musaceae</taxon>
        <taxon>Musa</taxon>
    </lineage>
</organism>
<evidence type="ECO:0000256" key="3">
    <source>
        <dbReference type="RuleBase" id="RU369080"/>
    </source>
</evidence>
<name>A0A9E7JZ77_9LILI</name>
<gene>
    <name evidence="5" type="ORF">MUK42_25032</name>
</gene>
<reference evidence="5" key="1">
    <citation type="submission" date="2022-05" db="EMBL/GenBank/DDBJ databases">
        <title>The Musa troglodytarum L. genome provides insights into the mechanism of non-climacteric behaviour and enrichment of carotenoids.</title>
        <authorList>
            <person name="Wang J."/>
        </authorList>
    </citation>
    <scope>NUCLEOTIDE SEQUENCE</scope>
    <source>
        <tissue evidence="5">Leaf</tissue>
    </source>
</reference>
<comment type="subunit">
    <text evidence="3">Homodimer. Interacts with CIPK.</text>
</comment>
<keyword evidence="3" id="KW-0472">Membrane</keyword>
<dbReference type="PROSITE" id="PS50222">
    <property type="entry name" value="EF_HAND_2"/>
    <property type="match status" value="1"/>
</dbReference>
<comment type="similarity">
    <text evidence="2 3">Belongs to the calcineurin regulatory subunit family.</text>
</comment>
<sequence length="124" mass="14174">MGYNLVLGTYGSFGGFNLVFGFFDEKKNGVIEFEEFIHALSVKQMVVAILRESHTILPNDLLEAILDTAYVRRAGADWDNKINRVEWKNFVMRHPALLKNLTLPYLKDVTTLFPSFVFNTVAED</sequence>
<dbReference type="InterPro" id="IPR011992">
    <property type="entry name" value="EF-hand-dom_pair"/>
</dbReference>
<dbReference type="Gene3D" id="1.10.238.10">
    <property type="entry name" value="EF-hand"/>
    <property type="match status" value="2"/>
</dbReference>
<dbReference type="InterPro" id="IPR045198">
    <property type="entry name" value="CNBL1-10"/>
</dbReference>
<dbReference type="SUPFAM" id="SSF47473">
    <property type="entry name" value="EF-hand"/>
    <property type="match status" value="1"/>
</dbReference>
<evidence type="ECO:0000259" key="4">
    <source>
        <dbReference type="PROSITE" id="PS50222"/>
    </source>
</evidence>
<dbReference type="EMBL" id="CP097506">
    <property type="protein sequence ID" value="URD99105.1"/>
    <property type="molecule type" value="Genomic_DNA"/>
</dbReference>
<proteinExistence type="inferred from homology"/>
<dbReference type="GO" id="GO:0005509">
    <property type="term" value="F:calcium ion binding"/>
    <property type="evidence" value="ECO:0007669"/>
    <property type="project" value="UniProtKB-UniRule"/>
</dbReference>
<dbReference type="GO" id="GO:0016020">
    <property type="term" value="C:membrane"/>
    <property type="evidence" value="ECO:0007669"/>
    <property type="project" value="UniProtKB-SubCell"/>
</dbReference>
<evidence type="ECO:0000313" key="5">
    <source>
        <dbReference type="EMBL" id="URD99105.1"/>
    </source>
</evidence>
<dbReference type="PANTHER" id="PTHR23056">
    <property type="entry name" value="CALCINEURIN B"/>
    <property type="match status" value="1"/>
</dbReference>
<comment type="subcellular location">
    <subcellularLocation>
        <location evidence="3">Membrane</location>
    </subcellularLocation>
</comment>
<keyword evidence="3" id="KW-0106">Calcium</keyword>
<keyword evidence="3" id="KW-0479">Metal-binding</keyword>
<keyword evidence="6" id="KW-1185">Reference proteome</keyword>
<dbReference type="PANTHER" id="PTHR23056:SF26">
    <property type="entry name" value="CALCINEURIN B-LIKE PROTEIN 10"/>
    <property type="match status" value="1"/>
</dbReference>